<evidence type="ECO:0000256" key="10">
    <source>
        <dbReference type="SAM" id="Phobius"/>
    </source>
</evidence>
<dbReference type="InterPro" id="IPR034001">
    <property type="entry name" value="ABCG_PDR_1"/>
</dbReference>
<dbReference type="Pfam" id="PF14510">
    <property type="entry name" value="ABC_trans_N"/>
    <property type="match status" value="1"/>
</dbReference>
<dbReference type="InterPro" id="IPR003439">
    <property type="entry name" value="ABC_transporter-like_ATP-bd"/>
</dbReference>
<feature type="transmembrane region" description="Helical" evidence="10">
    <location>
        <begin position="479"/>
        <end position="499"/>
    </location>
</feature>
<dbReference type="EMBL" id="KZ679006">
    <property type="protein sequence ID" value="PSS27088.1"/>
    <property type="molecule type" value="Genomic_DNA"/>
</dbReference>
<keyword evidence="7 10" id="KW-1133">Transmembrane helix</keyword>
<organism evidence="12 13">
    <name type="scientific">Amorphotheca resinae ATCC 22711</name>
    <dbReference type="NCBI Taxonomy" id="857342"/>
    <lineage>
        <taxon>Eukaryota</taxon>
        <taxon>Fungi</taxon>
        <taxon>Dikarya</taxon>
        <taxon>Ascomycota</taxon>
        <taxon>Pezizomycotina</taxon>
        <taxon>Leotiomycetes</taxon>
        <taxon>Helotiales</taxon>
        <taxon>Amorphothecaceae</taxon>
        <taxon>Amorphotheca</taxon>
    </lineage>
</organism>
<dbReference type="STRING" id="857342.A0A2T3BCN5"/>
<dbReference type="InterPro" id="IPR027417">
    <property type="entry name" value="P-loop_NTPase"/>
</dbReference>
<feature type="transmembrane region" description="Helical" evidence="10">
    <location>
        <begin position="452"/>
        <end position="472"/>
    </location>
</feature>
<dbReference type="GeneID" id="36577890"/>
<dbReference type="Pfam" id="PF00005">
    <property type="entry name" value="ABC_tran"/>
    <property type="match status" value="2"/>
</dbReference>
<dbReference type="Pfam" id="PF06422">
    <property type="entry name" value="PDR_CDR"/>
    <property type="match status" value="1"/>
</dbReference>
<keyword evidence="3" id="KW-0813">Transport</keyword>
<feature type="transmembrane region" description="Helical" evidence="10">
    <location>
        <begin position="1267"/>
        <end position="1291"/>
    </location>
</feature>
<dbReference type="InterPro" id="IPR003593">
    <property type="entry name" value="AAA+_ATPase"/>
</dbReference>
<sequence length="1417" mass="158392">MEKKGTTISTEGLAQSLNSSDEECSQSYTPGQEFNYEKWLAERFHDPARCRRFDIGVAFQNLNVYGFGKPTDYQKTIGNYVFVVASGLRQLFGQQRKLRIEILRDFEGLVRNGEMLMVLGKPGSGCTTFLKTLAGQTHGFFVDSGSRLNYQGTPSDVMHSEFRGECNYQAESDVHFPHLTVAQTLAVAAQARTPANAAGKSGRQSYAKQTTDATAAALGLSHTLGSKIGNDFIRGISGGERQRTTLAEVLVSGTSLQCWDNSTRGLDSANALNFVKVLRASAAATGSTHLVTMYQASQDIYDLFDKVVLLYEGRQVYFGSATAAKAYFTDLGFKCPERATTSDFLTSLTNPAERVQLTRPGFEARVPRTPDEFAARWKNSPERAKLMEEIRLYDEEFPLGQEHLRKIRIDQKSYKADGQRSRSPYTILFPDQIALCFTRGFQRLVNDLAPPISSIAGNAIISIILGSMFYNMPEDTSSFYGRGVLIFFTVLTNTFLGAFEGVQLWDQRPIVEKHFQYALYHPSAEAIASILCDMPNKLLLTTFFNIPFYFLANMRRTPGAFFTFYIFAFCSLVTGSMLFRAIGAMSKTLTGSIAPGADFILLLMIYTGFVLPAPMMHPWFRWFSYVDPVGYTFESLMINEFSGRQFPCAKFVPEGPGYGDVEPSGRMCSTVGALPGATVVNGDAYLARAFRIQRKHLWRNLGVILAFGALFCGLYLLATEYISASRSKGEVLVFRRGHLPERKMKGDEEEQVSYETHTPKKDRKHSAVTTIIEAKVDRHAATFIWDKLCYDVNVGGSSKRILDDVEGWIKPGTLTALMGPSGAGKTTLLNVLANRTTTGVIGGEKLVDAKYQDQGFARKIGYAQQQDLHLSTSTVREALIFSARLRQPKSYSDREKLDWVDQLIETLDMSSFAEAVIGVPGEGLNVEQRKRVTIGVELAARPELLLFLDEPTSGLDSNTAWSICTLLKKLASEGQDILCTIHQPSGTLFEMFDRLLFLNEGKSVYFGELGPGSRTLIDYFERHGARRCGVGENPAEWLLDITGKSNIPWAAIWRTSEERQLIKNDLERMKQDLSRSDEKPNEASTEFATSFFYQLYMVTWRNFELDWRTPEYLYSKLFLTLGAGLFNGFSFYHSPNSLQGVQNQIFSTFLLLTLHGNLVQLVMPHFLDSRKLYEIRERPSRTYSWVVFVLSNIISELPWVTLLAVIQFVTWYYPLGMYKNAIATDQLNERGALMFLVNVSFFLFSSTFSQMLGTIMPDAATGINISALLYTLSLLFCGVLVPSTSLPRFWIFMYRATPVTYLVSSMISTGVGGVPIVCAANELVKFDPPTGQTCSQYLTDYLSYAGGSLLNPTATQQCQFCPVSDTNTLLAGVGIFFEHRWRDFGITLAYSAINIALALGLYWLFRVPKKPIMKNGK</sequence>
<feature type="region of interest" description="Disordered" evidence="9">
    <location>
        <begin position="1"/>
        <end position="29"/>
    </location>
</feature>
<keyword evidence="6" id="KW-0067">ATP-binding</keyword>
<evidence type="ECO:0000256" key="5">
    <source>
        <dbReference type="ARBA" id="ARBA00022741"/>
    </source>
</evidence>
<feature type="domain" description="ABC transporter" evidence="11">
    <location>
        <begin position="787"/>
        <end position="1025"/>
    </location>
</feature>
<accession>A0A2T3BCN5</accession>
<evidence type="ECO:0000256" key="4">
    <source>
        <dbReference type="ARBA" id="ARBA00022692"/>
    </source>
</evidence>
<dbReference type="OrthoDB" id="245989at2759"/>
<dbReference type="Gene3D" id="3.40.50.300">
    <property type="entry name" value="P-loop containing nucleotide triphosphate hydrolases"/>
    <property type="match status" value="2"/>
</dbReference>
<feature type="transmembrane region" description="Helical" evidence="10">
    <location>
        <begin position="1233"/>
        <end position="1255"/>
    </location>
</feature>
<proteinExistence type="inferred from homology"/>
<keyword evidence="4 10" id="KW-0812">Transmembrane</keyword>
<dbReference type="CDD" id="cd03232">
    <property type="entry name" value="ABCG_PDR_domain2"/>
    <property type="match status" value="1"/>
</dbReference>
<feature type="domain" description="ABC transporter" evidence="11">
    <location>
        <begin position="86"/>
        <end position="337"/>
    </location>
</feature>
<evidence type="ECO:0000256" key="6">
    <source>
        <dbReference type="ARBA" id="ARBA00022840"/>
    </source>
</evidence>
<dbReference type="SUPFAM" id="SSF52540">
    <property type="entry name" value="P-loop containing nucleoside triphosphate hydrolases"/>
    <property type="match status" value="2"/>
</dbReference>
<dbReference type="GO" id="GO:0016887">
    <property type="term" value="F:ATP hydrolysis activity"/>
    <property type="evidence" value="ECO:0007669"/>
    <property type="project" value="InterPro"/>
</dbReference>
<evidence type="ECO:0000259" key="11">
    <source>
        <dbReference type="PROSITE" id="PS50893"/>
    </source>
</evidence>
<dbReference type="GO" id="GO:0140359">
    <property type="term" value="F:ABC-type transporter activity"/>
    <property type="evidence" value="ECO:0007669"/>
    <property type="project" value="InterPro"/>
</dbReference>
<dbReference type="GO" id="GO:0005524">
    <property type="term" value="F:ATP binding"/>
    <property type="evidence" value="ECO:0007669"/>
    <property type="project" value="UniProtKB-KW"/>
</dbReference>
<dbReference type="FunCoup" id="A0A2T3BCN5">
    <property type="interactions" value="361"/>
</dbReference>
<dbReference type="RefSeq" id="XP_024724613.1">
    <property type="nucleotide sequence ID" value="XM_024869809.1"/>
</dbReference>
<evidence type="ECO:0000256" key="1">
    <source>
        <dbReference type="ARBA" id="ARBA00004141"/>
    </source>
</evidence>
<evidence type="ECO:0000313" key="12">
    <source>
        <dbReference type="EMBL" id="PSS27088.1"/>
    </source>
</evidence>
<dbReference type="PROSITE" id="PS50893">
    <property type="entry name" value="ABC_TRANSPORTER_2"/>
    <property type="match status" value="2"/>
</dbReference>
<dbReference type="Pfam" id="PF01061">
    <property type="entry name" value="ABC2_membrane"/>
    <property type="match status" value="2"/>
</dbReference>
<dbReference type="InterPro" id="IPR029481">
    <property type="entry name" value="ABC_trans_N"/>
</dbReference>
<dbReference type="InterPro" id="IPR010929">
    <property type="entry name" value="PDR_CDR_ABC"/>
</dbReference>
<dbReference type="InterPro" id="IPR043926">
    <property type="entry name" value="ABCG_dom"/>
</dbReference>
<reference evidence="12 13" key="1">
    <citation type="journal article" date="2018" name="New Phytol.">
        <title>Comparative genomics and transcriptomics depict ericoid mycorrhizal fungi as versatile saprotrophs and plant mutualists.</title>
        <authorList>
            <person name="Martino E."/>
            <person name="Morin E."/>
            <person name="Grelet G.A."/>
            <person name="Kuo A."/>
            <person name="Kohler A."/>
            <person name="Daghino S."/>
            <person name="Barry K.W."/>
            <person name="Cichocki N."/>
            <person name="Clum A."/>
            <person name="Dockter R.B."/>
            <person name="Hainaut M."/>
            <person name="Kuo R.C."/>
            <person name="LaButti K."/>
            <person name="Lindahl B.D."/>
            <person name="Lindquist E.A."/>
            <person name="Lipzen A."/>
            <person name="Khouja H.R."/>
            <person name="Magnuson J."/>
            <person name="Murat C."/>
            <person name="Ohm R.A."/>
            <person name="Singer S.W."/>
            <person name="Spatafora J.W."/>
            <person name="Wang M."/>
            <person name="Veneault-Fourrey C."/>
            <person name="Henrissat B."/>
            <person name="Grigoriev I.V."/>
            <person name="Martin F.M."/>
            <person name="Perotto S."/>
        </authorList>
    </citation>
    <scope>NUCLEOTIDE SEQUENCE [LARGE SCALE GENOMIC DNA]</scope>
    <source>
        <strain evidence="12 13">ATCC 22711</strain>
    </source>
</reference>
<evidence type="ECO:0000256" key="7">
    <source>
        <dbReference type="ARBA" id="ARBA00022989"/>
    </source>
</evidence>
<name>A0A2T3BCN5_AMORE</name>
<comment type="similarity">
    <text evidence="2">Belongs to the ABC transporter superfamily. ABCG family. PDR (TC 3.A.1.205) subfamily.</text>
</comment>
<dbReference type="InterPro" id="IPR034003">
    <property type="entry name" value="ABCG_PDR_2"/>
</dbReference>
<evidence type="ECO:0000256" key="8">
    <source>
        <dbReference type="ARBA" id="ARBA00023136"/>
    </source>
</evidence>
<keyword evidence="13" id="KW-1185">Reference proteome</keyword>
<evidence type="ECO:0000256" key="3">
    <source>
        <dbReference type="ARBA" id="ARBA00022448"/>
    </source>
</evidence>
<evidence type="ECO:0000313" key="13">
    <source>
        <dbReference type="Proteomes" id="UP000241818"/>
    </source>
</evidence>
<comment type="subcellular location">
    <subcellularLocation>
        <location evidence="1">Membrane</location>
        <topology evidence="1">Multi-pass membrane protein</topology>
    </subcellularLocation>
</comment>
<dbReference type="PANTHER" id="PTHR19241">
    <property type="entry name" value="ATP-BINDING CASSETTE TRANSPORTER"/>
    <property type="match status" value="1"/>
</dbReference>
<evidence type="ECO:0000256" key="2">
    <source>
        <dbReference type="ARBA" id="ARBA00006012"/>
    </source>
</evidence>
<evidence type="ECO:0000256" key="9">
    <source>
        <dbReference type="SAM" id="MobiDB-lite"/>
    </source>
</evidence>
<protein>
    <recommendedName>
        <fullName evidence="11">ABC transporter domain-containing protein</fullName>
    </recommendedName>
</protein>
<feature type="transmembrane region" description="Helical" evidence="10">
    <location>
        <begin position="1183"/>
        <end position="1213"/>
    </location>
</feature>
<keyword evidence="5" id="KW-0547">Nucleotide-binding</keyword>
<dbReference type="CDD" id="cd03233">
    <property type="entry name" value="ABCG_PDR_domain1"/>
    <property type="match status" value="1"/>
</dbReference>
<dbReference type="Pfam" id="PF19055">
    <property type="entry name" value="ABC2_membrane_7"/>
    <property type="match status" value="1"/>
</dbReference>
<keyword evidence="8 10" id="KW-0472">Membrane</keyword>
<dbReference type="InterPro" id="IPR013525">
    <property type="entry name" value="ABC2_TM"/>
</dbReference>
<dbReference type="GO" id="GO:0016020">
    <property type="term" value="C:membrane"/>
    <property type="evidence" value="ECO:0007669"/>
    <property type="project" value="UniProtKB-SubCell"/>
</dbReference>
<gene>
    <name evidence="12" type="ORF">M430DRAFT_94029</name>
</gene>
<dbReference type="Proteomes" id="UP000241818">
    <property type="component" value="Unassembled WGS sequence"/>
</dbReference>
<dbReference type="FunFam" id="3.40.50.300:FF:000054">
    <property type="entry name" value="ABC multidrug transporter atrF"/>
    <property type="match status" value="1"/>
</dbReference>
<dbReference type="SMART" id="SM00382">
    <property type="entry name" value="AAA"/>
    <property type="match status" value="2"/>
</dbReference>
<feature type="transmembrane region" description="Helical" evidence="10">
    <location>
        <begin position="559"/>
        <end position="579"/>
    </location>
</feature>
<feature type="transmembrane region" description="Helical" evidence="10">
    <location>
        <begin position="697"/>
        <end position="718"/>
    </location>
</feature>
<feature type="transmembrane region" description="Helical" evidence="10">
    <location>
        <begin position="1384"/>
        <end position="1405"/>
    </location>
</feature>
<feature type="transmembrane region" description="Helical" evidence="10">
    <location>
        <begin position="599"/>
        <end position="620"/>
    </location>
</feature>
<dbReference type="InParanoid" id="A0A2T3BCN5"/>